<dbReference type="InterPro" id="IPR004358">
    <property type="entry name" value="Sig_transdc_His_kin-like_C"/>
</dbReference>
<keyword evidence="12" id="KW-1185">Reference proteome</keyword>
<feature type="transmembrane region" description="Helical" evidence="9">
    <location>
        <begin position="235"/>
        <end position="252"/>
    </location>
</feature>
<dbReference type="SUPFAM" id="SSF55874">
    <property type="entry name" value="ATPase domain of HSP90 chaperone/DNA topoisomerase II/histidine kinase"/>
    <property type="match status" value="1"/>
</dbReference>
<dbReference type="PROSITE" id="PS50109">
    <property type="entry name" value="HIS_KIN"/>
    <property type="match status" value="1"/>
</dbReference>
<keyword evidence="4" id="KW-0808">Transferase</keyword>
<feature type="domain" description="Histidine kinase" evidence="10">
    <location>
        <begin position="457"/>
        <end position="673"/>
    </location>
</feature>
<dbReference type="PRINTS" id="PR00344">
    <property type="entry name" value="BCTRLSENSOR"/>
</dbReference>
<feature type="transmembrane region" description="Helical" evidence="9">
    <location>
        <begin position="299"/>
        <end position="316"/>
    </location>
</feature>
<keyword evidence="8" id="KW-0902">Two-component regulatory system</keyword>
<keyword evidence="6 11" id="KW-0418">Kinase</keyword>
<dbReference type="InterPro" id="IPR050351">
    <property type="entry name" value="BphY/WalK/GraS-like"/>
</dbReference>
<dbReference type="Gene3D" id="2.60.120.260">
    <property type="entry name" value="Galactose-binding domain-like"/>
    <property type="match status" value="1"/>
</dbReference>
<dbReference type="Pfam" id="PF02518">
    <property type="entry name" value="HATPase_c"/>
    <property type="match status" value="1"/>
</dbReference>
<feature type="transmembrane region" description="Helical" evidence="9">
    <location>
        <begin position="383"/>
        <end position="405"/>
    </location>
</feature>
<dbReference type="EC" id="2.7.13.3" evidence="2"/>
<dbReference type="InterPro" id="IPR036097">
    <property type="entry name" value="HisK_dim/P_sf"/>
</dbReference>
<dbReference type="RefSeq" id="WP_135694804.1">
    <property type="nucleotide sequence ID" value="NZ_RQHK01000015.1"/>
</dbReference>
<dbReference type="Pfam" id="PF07695">
    <property type="entry name" value="7TMR-DISM_7TM"/>
    <property type="match status" value="1"/>
</dbReference>
<evidence type="ECO:0000256" key="3">
    <source>
        <dbReference type="ARBA" id="ARBA00022553"/>
    </source>
</evidence>
<dbReference type="PANTHER" id="PTHR42878">
    <property type="entry name" value="TWO-COMPONENT HISTIDINE KINASE"/>
    <property type="match status" value="1"/>
</dbReference>
<evidence type="ECO:0000313" key="12">
    <source>
        <dbReference type="Proteomes" id="UP000297940"/>
    </source>
</evidence>
<evidence type="ECO:0000256" key="1">
    <source>
        <dbReference type="ARBA" id="ARBA00000085"/>
    </source>
</evidence>
<evidence type="ECO:0000256" key="8">
    <source>
        <dbReference type="ARBA" id="ARBA00023012"/>
    </source>
</evidence>
<evidence type="ECO:0000256" key="6">
    <source>
        <dbReference type="ARBA" id="ARBA00022777"/>
    </source>
</evidence>
<keyword evidence="5" id="KW-0547">Nucleotide-binding</keyword>
<dbReference type="EMBL" id="RQHK01000015">
    <property type="protein sequence ID" value="TGM74007.1"/>
    <property type="molecule type" value="Genomic_DNA"/>
</dbReference>
<evidence type="ECO:0000259" key="10">
    <source>
        <dbReference type="PROSITE" id="PS50109"/>
    </source>
</evidence>
<evidence type="ECO:0000256" key="7">
    <source>
        <dbReference type="ARBA" id="ARBA00022840"/>
    </source>
</evidence>
<dbReference type="PROSITE" id="PS51257">
    <property type="entry name" value="PROKAR_LIPOPROTEIN"/>
    <property type="match status" value="1"/>
</dbReference>
<comment type="caution">
    <text evidence="11">The sequence shown here is derived from an EMBL/GenBank/DDBJ whole genome shotgun (WGS) entry which is preliminary data.</text>
</comment>
<dbReference type="Gene3D" id="1.10.287.130">
    <property type="match status" value="1"/>
</dbReference>
<dbReference type="Gene3D" id="3.30.565.10">
    <property type="entry name" value="Histidine kinase-like ATPase, C-terminal domain"/>
    <property type="match status" value="1"/>
</dbReference>
<keyword evidence="7" id="KW-0067">ATP-binding</keyword>
<evidence type="ECO:0000256" key="4">
    <source>
        <dbReference type="ARBA" id="ARBA00022679"/>
    </source>
</evidence>
<evidence type="ECO:0000256" key="2">
    <source>
        <dbReference type="ARBA" id="ARBA00012438"/>
    </source>
</evidence>
<gene>
    <name evidence="11" type="ORF">EHR01_10840</name>
</gene>
<proteinExistence type="predicted"/>
<dbReference type="CDD" id="cd00082">
    <property type="entry name" value="HisKA"/>
    <property type="match status" value="1"/>
</dbReference>
<dbReference type="InterPro" id="IPR003661">
    <property type="entry name" value="HisK_dim/P_dom"/>
</dbReference>
<dbReference type="InterPro" id="IPR003594">
    <property type="entry name" value="HATPase_dom"/>
</dbReference>
<feature type="transmembrane region" description="Helical" evidence="9">
    <location>
        <begin position="210"/>
        <end position="228"/>
    </location>
</feature>
<dbReference type="InterPro" id="IPR011623">
    <property type="entry name" value="7TMR_DISM_rcpt_extracell_dom1"/>
</dbReference>
<keyword evidence="3" id="KW-0597">Phosphoprotein</keyword>
<evidence type="ECO:0000256" key="5">
    <source>
        <dbReference type="ARBA" id="ARBA00022741"/>
    </source>
</evidence>
<keyword evidence="9" id="KW-1133">Transmembrane helix</keyword>
<protein>
    <recommendedName>
        <fullName evidence="2">histidine kinase</fullName>
        <ecNumber evidence="2">2.7.13.3</ecNumber>
    </recommendedName>
</protein>
<evidence type="ECO:0000256" key="9">
    <source>
        <dbReference type="SAM" id="Phobius"/>
    </source>
</evidence>
<evidence type="ECO:0000313" key="11">
    <source>
        <dbReference type="EMBL" id="TGM74007.1"/>
    </source>
</evidence>
<feature type="transmembrane region" description="Helical" evidence="9">
    <location>
        <begin position="356"/>
        <end position="377"/>
    </location>
</feature>
<sequence>MKKILLIGLCFLSACTPHSQNTENPVAVQGEIDLRHWDFQKPIPLSGEWKFDWEKLISPSNLTSDTQNYKEPIKQASPNTKKLQLIGERWKEKYKGTGYSTYQIKVLFPEVSKENIYALRFFQTGGAAMSVYINGKLELELGKVGTSQETMSPTRSSGTLILSHPSPETEILVHVSNFFHDDGAFWYPPTLGLYQNTNKQMFHEAIRDSLLTGALLFMAFYHFVVFLFRRERSLVLYFGLYSLVIALHSISLNGDSLYFIFPEVPYRIAFALSLIFYLAMPFYLLFLTKRFPDNFSKSITQFFVISCTTLYLFVLLTPSELGSKTTFYGLFLTIFGLFYSIVCIIYAVFQKKEMAIPFLLIQVLLFLSAINDTLYLYGIFNYFLILEYSYLSTVLLQSLVLASYFTKSFIKNETLGKELASLNESLEKTVVLRTQEYKEAKQVAEEANQWKDKLISLVAHDLRSPLSTVYSALTIVTDKNSTEEEKTHISKQVFVILENAMATVEHLLNLNRFKLDQGQIHLHLSENQLSEIIKPLADSFSFELKKKSLQLELSVPETTIVYADTSLLLEILRNLIANAIKFSHPNGWIKVSTSQNQMFTEICIEDNGKGIPIERQKDLFSKPMTSLGTMGEKGFGIGLKLCFELMRLHGGSIQVHSEEGKGSKFLLEFPKENRTVTLEAS</sequence>
<dbReference type="PANTHER" id="PTHR42878:SF7">
    <property type="entry name" value="SENSOR HISTIDINE KINASE GLRK"/>
    <property type="match status" value="1"/>
</dbReference>
<dbReference type="GO" id="GO:0016301">
    <property type="term" value="F:kinase activity"/>
    <property type="evidence" value="ECO:0007669"/>
    <property type="project" value="UniProtKB-KW"/>
</dbReference>
<dbReference type="Proteomes" id="UP000297940">
    <property type="component" value="Unassembled WGS sequence"/>
</dbReference>
<name>A0ABY2NYA7_9LEPT</name>
<dbReference type="CDD" id="cd00075">
    <property type="entry name" value="HATPase"/>
    <property type="match status" value="1"/>
</dbReference>
<feature type="transmembrane region" description="Helical" evidence="9">
    <location>
        <begin position="264"/>
        <end position="287"/>
    </location>
</feature>
<comment type="catalytic activity">
    <reaction evidence="1">
        <text>ATP + protein L-histidine = ADP + protein N-phospho-L-histidine.</text>
        <dbReference type="EC" id="2.7.13.3"/>
    </reaction>
</comment>
<organism evidence="11 12">
    <name type="scientific">Leptospira mtsangambouensis</name>
    <dbReference type="NCBI Taxonomy" id="2484912"/>
    <lineage>
        <taxon>Bacteria</taxon>
        <taxon>Pseudomonadati</taxon>
        <taxon>Spirochaetota</taxon>
        <taxon>Spirochaetia</taxon>
        <taxon>Leptospirales</taxon>
        <taxon>Leptospiraceae</taxon>
        <taxon>Leptospira</taxon>
    </lineage>
</organism>
<feature type="transmembrane region" description="Helical" evidence="9">
    <location>
        <begin position="328"/>
        <end position="349"/>
    </location>
</feature>
<reference evidence="12" key="1">
    <citation type="journal article" date="2019" name="PLoS Negl. Trop. Dis.">
        <title>Revisiting the worldwide diversity of Leptospira species in the environment.</title>
        <authorList>
            <person name="Vincent A.T."/>
            <person name="Schiettekatte O."/>
            <person name="Bourhy P."/>
            <person name="Veyrier F.J."/>
            <person name="Picardeau M."/>
        </authorList>
    </citation>
    <scope>NUCLEOTIDE SEQUENCE [LARGE SCALE GENOMIC DNA]</scope>
    <source>
        <strain evidence="12">201601298</strain>
    </source>
</reference>
<keyword evidence="9" id="KW-0812">Transmembrane</keyword>
<dbReference type="SUPFAM" id="SSF47384">
    <property type="entry name" value="Homodimeric domain of signal transducing histidine kinase"/>
    <property type="match status" value="1"/>
</dbReference>
<dbReference type="InterPro" id="IPR005467">
    <property type="entry name" value="His_kinase_dom"/>
</dbReference>
<dbReference type="InterPro" id="IPR036890">
    <property type="entry name" value="HATPase_C_sf"/>
</dbReference>
<dbReference type="SMART" id="SM00387">
    <property type="entry name" value="HATPase_c"/>
    <property type="match status" value="1"/>
</dbReference>
<accession>A0ABY2NYA7</accession>
<keyword evidence="9" id="KW-0472">Membrane</keyword>